<dbReference type="SUPFAM" id="SSF143430">
    <property type="entry name" value="TTP0101/SSO1404-like"/>
    <property type="match status" value="1"/>
</dbReference>
<sequence>MTAPRRDILVAFDTPSDRRRRRITRLLAHYGVRVQKSVFRVQLTPRELEGLWHDLQRVCLPEEDALLLAQIAPTGYRALGPQPELELPLTVGF</sequence>
<reference evidence="11" key="1">
    <citation type="submission" date="2016-10" db="EMBL/GenBank/DDBJ databases">
        <authorList>
            <person name="Varghese N."/>
            <person name="Submissions S."/>
        </authorList>
    </citation>
    <scope>NUCLEOTIDE SEQUENCE [LARGE SCALE GENOMIC DNA]</scope>
    <source>
        <strain evidence="11">CGMCC 1.10218</strain>
    </source>
</reference>
<keyword evidence="8 9" id="KW-0051">Antiviral defense</keyword>
<proteinExistence type="inferred from homology"/>
<keyword evidence="4 9" id="KW-0479">Metal-binding</keyword>
<dbReference type="GO" id="GO:0051607">
    <property type="term" value="P:defense response to virus"/>
    <property type="evidence" value="ECO:0007669"/>
    <property type="project" value="UniProtKB-UniRule"/>
</dbReference>
<dbReference type="CDD" id="cd09725">
    <property type="entry name" value="Cas2_I_II_III"/>
    <property type="match status" value="1"/>
</dbReference>
<evidence type="ECO:0000256" key="6">
    <source>
        <dbReference type="ARBA" id="ARBA00022801"/>
    </source>
</evidence>
<keyword evidence="5 9" id="KW-0255">Endonuclease</keyword>
<dbReference type="GO" id="GO:0016787">
    <property type="term" value="F:hydrolase activity"/>
    <property type="evidence" value="ECO:0007669"/>
    <property type="project" value="UniProtKB-KW"/>
</dbReference>
<name>A0A1H7D051_9DEIO</name>
<evidence type="ECO:0000256" key="5">
    <source>
        <dbReference type="ARBA" id="ARBA00022759"/>
    </source>
</evidence>
<evidence type="ECO:0000256" key="4">
    <source>
        <dbReference type="ARBA" id="ARBA00022723"/>
    </source>
</evidence>
<dbReference type="EC" id="3.1.-.-" evidence="9"/>
<dbReference type="GO" id="GO:0046872">
    <property type="term" value="F:metal ion binding"/>
    <property type="evidence" value="ECO:0007669"/>
    <property type="project" value="UniProtKB-UniRule"/>
</dbReference>
<protein>
    <recommendedName>
        <fullName evidence="9">CRISPR-associated endoribonuclease Cas2</fullName>
        <ecNumber evidence="9">3.1.-.-</ecNumber>
    </recommendedName>
</protein>
<dbReference type="HAMAP" id="MF_01471">
    <property type="entry name" value="Cas2"/>
    <property type="match status" value="1"/>
</dbReference>
<comment type="similarity">
    <text evidence="2 9">Belongs to the CRISPR-associated endoribonuclease Cas2 protein family.</text>
</comment>
<dbReference type="Gene3D" id="3.30.70.240">
    <property type="match status" value="1"/>
</dbReference>
<dbReference type="PANTHER" id="PTHR34405:SF3">
    <property type="entry name" value="CRISPR-ASSOCIATED ENDORIBONUCLEASE CAS2 3"/>
    <property type="match status" value="1"/>
</dbReference>
<feature type="binding site" evidence="9">
    <location>
        <position position="13"/>
    </location>
    <ligand>
        <name>Mg(2+)</name>
        <dbReference type="ChEBI" id="CHEBI:18420"/>
        <note>catalytic</note>
    </ligand>
</feature>
<dbReference type="GO" id="GO:0004521">
    <property type="term" value="F:RNA endonuclease activity"/>
    <property type="evidence" value="ECO:0007669"/>
    <property type="project" value="InterPro"/>
</dbReference>
<dbReference type="InterPro" id="IPR019199">
    <property type="entry name" value="Virulence_VapD/CRISPR_Cas2"/>
</dbReference>
<dbReference type="AlphaFoldDB" id="A0A1H7D051"/>
<dbReference type="NCBIfam" id="TIGR01573">
    <property type="entry name" value="cas2"/>
    <property type="match status" value="1"/>
</dbReference>
<evidence type="ECO:0000313" key="10">
    <source>
        <dbReference type="EMBL" id="SEJ95298.1"/>
    </source>
</evidence>
<dbReference type="PANTHER" id="PTHR34405">
    <property type="entry name" value="CRISPR-ASSOCIATED ENDORIBONUCLEASE CAS2"/>
    <property type="match status" value="1"/>
</dbReference>
<comment type="subunit">
    <text evidence="9">Homodimer, forms a heterotetramer with a Cas1 homodimer.</text>
</comment>
<gene>
    <name evidence="9" type="primary">cas2</name>
    <name evidence="10" type="ORF">SAMN04488058_1532</name>
</gene>
<dbReference type="RefSeq" id="WP_092266043.1">
    <property type="nucleotide sequence ID" value="NZ_FNZA01000053.1"/>
</dbReference>
<evidence type="ECO:0000256" key="2">
    <source>
        <dbReference type="ARBA" id="ARBA00009959"/>
    </source>
</evidence>
<evidence type="ECO:0000256" key="1">
    <source>
        <dbReference type="ARBA" id="ARBA00001946"/>
    </source>
</evidence>
<keyword evidence="3 9" id="KW-0540">Nuclease</keyword>
<evidence type="ECO:0000256" key="8">
    <source>
        <dbReference type="ARBA" id="ARBA00023118"/>
    </source>
</evidence>
<dbReference type="OrthoDB" id="9798176at2"/>
<keyword evidence="7 9" id="KW-0460">Magnesium</keyword>
<dbReference type="GO" id="GO:0043571">
    <property type="term" value="P:maintenance of CRISPR repeat elements"/>
    <property type="evidence" value="ECO:0007669"/>
    <property type="project" value="UniProtKB-UniRule"/>
</dbReference>
<evidence type="ECO:0000313" key="11">
    <source>
        <dbReference type="Proteomes" id="UP000199223"/>
    </source>
</evidence>
<comment type="cofactor">
    <cofactor evidence="1 9">
        <name>Mg(2+)</name>
        <dbReference type="ChEBI" id="CHEBI:18420"/>
    </cofactor>
</comment>
<keyword evidence="11" id="KW-1185">Reference proteome</keyword>
<evidence type="ECO:0000256" key="3">
    <source>
        <dbReference type="ARBA" id="ARBA00022722"/>
    </source>
</evidence>
<dbReference type="InterPro" id="IPR021127">
    <property type="entry name" value="CRISPR_associated_Cas2"/>
</dbReference>
<accession>A0A1H7D051</accession>
<keyword evidence="6 9" id="KW-0378">Hydrolase</keyword>
<dbReference type="STRING" id="856736.SAMN04488058_1532"/>
<dbReference type="Proteomes" id="UP000199223">
    <property type="component" value="Unassembled WGS sequence"/>
</dbReference>
<evidence type="ECO:0000256" key="9">
    <source>
        <dbReference type="HAMAP-Rule" id="MF_01471"/>
    </source>
</evidence>
<dbReference type="EMBL" id="FNZA01000053">
    <property type="protein sequence ID" value="SEJ95298.1"/>
    <property type="molecule type" value="Genomic_DNA"/>
</dbReference>
<evidence type="ECO:0000256" key="7">
    <source>
        <dbReference type="ARBA" id="ARBA00022842"/>
    </source>
</evidence>
<dbReference type="Pfam" id="PF09827">
    <property type="entry name" value="CRISPR_Cas2"/>
    <property type="match status" value="1"/>
</dbReference>
<organism evidence="10 11">
    <name type="scientific">Deinococcus reticulitermitis</name>
    <dbReference type="NCBI Taxonomy" id="856736"/>
    <lineage>
        <taxon>Bacteria</taxon>
        <taxon>Thermotogati</taxon>
        <taxon>Deinococcota</taxon>
        <taxon>Deinococci</taxon>
        <taxon>Deinococcales</taxon>
        <taxon>Deinococcaceae</taxon>
        <taxon>Deinococcus</taxon>
    </lineage>
</organism>
<comment type="function">
    <text evidence="9">CRISPR (clustered regularly interspaced short palindromic repeat), is an adaptive immune system that provides protection against mobile genetic elements (viruses, transposable elements and conjugative plasmids). CRISPR clusters contain sequences complementary to antecedent mobile elements and target invading nucleic acids. CRISPR clusters are transcribed and processed into CRISPR RNA (crRNA). Functions as a ssRNA-specific endoribonuclease. Involved in the integration of spacer DNA into the CRISPR cassette.</text>
</comment>